<dbReference type="VEuPathDB" id="FungiDB:BO71DRAFT_486847"/>
<sequence>MHLSSLVRWPAKLPGNKFSQVEFVMDTQTQILAMVHDVDMQRLPQMRTLIKSSLVCQRA</sequence>
<dbReference type="OrthoDB" id="416217at2759"/>
<name>A0A319D178_9EURO</name>
<accession>A0A319D178</accession>
<reference evidence="1 2" key="1">
    <citation type="submission" date="2018-02" db="EMBL/GenBank/DDBJ databases">
        <title>The genomes of Aspergillus section Nigri reveals drivers in fungal speciation.</title>
        <authorList>
            <consortium name="DOE Joint Genome Institute"/>
            <person name="Vesth T.C."/>
            <person name="Nybo J."/>
            <person name="Theobald S."/>
            <person name="Brandl J."/>
            <person name="Frisvad J.C."/>
            <person name="Nielsen K.F."/>
            <person name="Lyhne E.K."/>
            <person name="Kogle M.E."/>
            <person name="Kuo A."/>
            <person name="Riley R."/>
            <person name="Clum A."/>
            <person name="Nolan M."/>
            <person name="Lipzen A."/>
            <person name="Salamov A."/>
            <person name="Henrissat B."/>
            <person name="Wiebenga A."/>
            <person name="De vries R.P."/>
            <person name="Grigoriev I.V."/>
            <person name="Mortensen U.H."/>
            <person name="Andersen M.R."/>
            <person name="Baker S.E."/>
        </authorList>
    </citation>
    <scope>NUCLEOTIDE SEQUENCE [LARGE SCALE GENOMIC DNA]</scope>
    <source>
        <strain evidence="1 2">CBS 707.79</strain>
    </source>
</reference>
<dbReference type="AlphaFoldDB" id="A0A319D178"/>
<protein>
    <submittedName>
        <fullName evidence="1">Uncharacterized protein</fullName>
    </submittedName>
</protein>
<proteinExistence type="predicted"/>
<keyword evidence="2" id="KW-1185">Reference proteome</keyword>
<organism evidence="1 2">
    <name type="scientific">Aspergillus ellipticus CBS 707.79</name>
    <dbReference type="NCBI Taxonomy" id="1448320"/>
    <lineage>
        <taxon>Eukaryota</taxon>
        <taxon>Fungi</taxon>
        <taxon>Dikarya</taxon>
        <taxon>Ascomycota</taxon>
        <taxon>Pezizomycotina</taxon>
        <taxon>Eurotiomycetes</taxon>
        <taxon>Eurotiomycetidae</taxon>
        <taxon>Eurotiales</taxon>
        <taxon>Aspergillaceae</taxon>
        <taxon>Aspergillus</taxon>
        <taxon>Aspergillus subgen. Circumdati</taxon>
    </lineage>
</organism>
<evidence type="ECO:0000313" key="1">
    <source>
        <dbReference type="EMBL" id="PYH90741.1"/>
    </source>
</evidence>
<gene>
    <name evidence="1" type="ORF">BO71DRAFT_486847</name>
</gene>
<dbReference type="Proteomes" id="UP000247810">
    <property type="component" value="Unassembled WGS sequence"/>
</dbReference>
<evidence type="ECO:0000313" key="2">
    <source>
        <dbReference type="Proteomes" id="UP000247810"/>
    </source>
</evidence>
<dbReference type="EMBL" id="KZ825969">
    <property type="protein sequence ID" value="PYH90741.1"/>
    <property type="molecule type" value="Genomic_DNA"/>
</dbReference>